<feature type="region of interest" description="Disordered" evidence="1">
    <location>
        <begin position="38"/>
        <end position="59"/>
    </location>
</feature>
<dbReference type="SUPFAM" id="SSF46894">
    <property type="entry name" value="C-terminal effector domain of the bipartite response regulators"/>
    <property type="match status" value="1"/>
</dbReference>
<evidence type="ECO:0000313" key="4">
    <source>
        <dbReference type="Proteomes" id="UP000286997"/>
    </source>
</evidence>
<comment type="caution">
    <text evidence="3">The sequence shown here is derived from an EMBL/GenBank/DDBJ whole genome shotgun (WGS) entry which is preliminary data.</text>
</comment>
<dbReference type="InterPro" id="IPR016032">
    <property type="entry name" value="Sig_transdc_resp-reg_C-effctor"/>
</dbReference>
<accession>A0A437P2U8</accession>
<evidence type="ECO:0000313" key="3">
    <source>
        <dbReference type="EMBL" id="RVU16570.1"/>
    </source>
</evidence>
<dbReference type="GO" id="GO:0006355">
    <property type="term" value="P:regulation of DNA-templated transcription"/>
    <property type="evidence" value="ECO:0007669"/>
    <property type="project" value="InterPro"/>
</dbReference>
<dbReference type="InterPro" id="IPR000792">
    <property type="entry name" value="Tscrpt_reg_LuxR_C"/>
</dbReference>
<dbReference type="EMBL" id="SACP01000015">
    <property type="protein sequence ID" value="RVU16570.1"/>
    <property type="molecule type" value="Genomic_DNA"/>
</dbReference>
<feature type="domain" description="HTH luxR-type" evidence="2">
    <location>
        <begin position="306"/>
        <end position="363"/>
    </location>
</feature>
<dbReference type="SMART" id="SM00421">
    <property type="entry name" value="HTH_LUXR"/>
    <property type="match status" value="1"/>
</dbReference>
<name>A0A437P2U8_9HYPH</name>
<dbReference type="GO" id="GO:0003677">
    <property type="term" value="F:DNA binding"/>
    <property type="evidence" value="ECO:0007669"/>
    <property type="project" value="InterPro"/>
</dbReference>
<organism evidence="3 4">
    <name type="scientific">Methylobacterium oryzihabitans</name>
    <dbReference type="NCBI Taxonomy" id="2499852"/>
    <lineage>
        <taxon>Bacteria</taxon>
        <taxon>Pseudomonadati</taxon>
        <taxon>Pseudomonadota</taxon>
        <taxon>Alphaproteobacteria</taxon>
        <taxon>Hyphomicrobiales</taxon>
        <taxon>Methylobacteriaceae</taxon>
        <taxon>Methylobacterium</taxon>
    </lineage>
</organism>
<sequence length="375" mass="38815">MAEIGLDDYLGVVDAIYEAAFDPGGWDRVCARFSQLAGPGASGGAGRTGERPIPRSQPDPHWIERLYGDLVRVAPFPDSGPSLRAGFADAHSTILPAEGQARSDVLGDRAVPAGLRDSLLAALDGSRPGPDRHAAMRCAPGADVADDGLALLRRLMPHMIRALRLGQEVWLGRQRQQLLETCLGALSSAVLVLNEGRQVIFLNPAAEALVRHGDALTIQGGTLLARESGSDACLQRALAAAVAAAGEGGTATDVAIARPTGMAVAATVLPLARGRRPASPVHGAALVLIGSPEAQCRNGVAVVAGTHHLTPTESRLLSALVVGDGLGAAAEELAIAPTTARTHLQRIFLKTGTERQGELIRLVTTLAAPTQRGVG</sequence>
<evidence type="ECO:0000259" key="2">
    <source>
        <dbReference type="SMART" id="SM00421"/>
    </source>
</evidence>
<dbReference type="AlphaFoldDB" id="A0A437P2U8"/>
<dbReference type="Proteomes" id="UP000286997">
    <property type="component" value="Unassembled WGS sequence"/>
</dbReference>
<dbReference type="RefSeq" id="WP_127730854.1">
    <property type="nucleotide sequence ID" value="NZ_SACP01000015.1"/>
</dbReference>
<reference evidence="3 4" key="1">
    <citation type="submission" date="2019-01" db="EMBL/GenBank/DDBJ databases">
        <authorList>
            <person name="Chen W.-M."/>
        </authorList>
    </citation>
    <scope>NUCLEOTIDE SEQUENCE [LARGE SCALE GENOMIC DNA]</scope>
    <source>
        <strain evidence="3 4">TER-1</strain>
    </source>
</reference>
<gene>
    <name evidence="3" type="ORF">EOE48_15930</name>
</gene>
<protein>
    <recommendedName>
        <fullName evidence="2">HTH luxR-type domain-containing protein</fullName>
    </recommendedName>
</protein>
<evidence type="ECO:0000256" key="1">
    <source>
        <dbReference type="SAM" id="MobiDB-lite"/>
    </source>
</evidence>
<proteinExistence type="predicted"/>
<keyword evidence="4" id="KW-1185">Reference proteome</keyword>
<dbReference type="Gene3D" id="1.10.10.10">
    <property type="entry name" value="Winged helix-like DNA-binding domain superfamily/Winged helix DNA-binding domain"/>
    <property type="match status" value="1"/>
</dbReference>
<dbReference type="InterPro" id="IPR036388">
    <property type="entry name" value="WH-like_DNA-bd_sf"/>
</dbReference>
<dbReference type="OrthoDB" id="6697591at2"/>